<dbReference type="EMBL" id="SSMQ01000010">
    <property type="protein sequence ID" value="TKD09382.1"/>
    <property type="molecule type" value="Genomic_DNA"/>
</dbReference>
<keyword evidence="2" id="KW-0378">Hydrolase</keyword>
<dbReference type="GO" id="GO:0046872">
    <property type="term" value="F:metal ion binding"/>
    <property type="evidence" value="ECO:0007669"/>
    <property type="project" value="UniProtKB-KW"/>
</dbReference>
<name>A0A4U1JEA1_9BACT</name>
<proteinExistence type="predicted"/>
<evidence type="ECO:0000256" key="1">
    <source>
        <dbReference type="PIRSR" id="PIRSR605502-1"/>
    </source>
</evidence>
<sequence length="349" mass="37251">MDETPLASGSRRAWARGTLLGLAVGDALGTTLEFQAREAPPFPELARGPHTDVTGDGPFRVAPGQVTDDTQMATCLALSLKEHGRYHAADVAARYVAWVEHAFDIGNLTHASLSMIARGVSLGEASRRAWIHAERKTAGNGSLMRIAPIGVALASAPEARRMAALADSAITHYDPRCRITCAALCAAIAAAGAGQTSATDLFEVIRAEVEAAAATLIDIVPSDGRDVEAARAELRWDLEIAVRDDPELYGPEIHLHRQQGFVRVAFRLALWELLHAPSYEAALIDVVNRGGDADTNGAITGALFGARFGEDAIPAAWRERVLGALADHPPSALRDLYHPRRLVELADSV</sequence>
<dbReference type="InterPro" id="IPR050792">
    <property type="entry name" value="ADP-ribosylglycohydrolase"/>
</dbReference>
<gene>
    <name evidence="2" type="ORF">E8A74_11680</name>
</gene>
<protein>
    <submittedName>
        <fullName evidence="2">ADP-ribosylglycohydrolase family protein</fullName>
    </submittedName>
</protein>
<dbReference type="PANTHER" id="PTHR16222:SF12">
    <property type="entry name" value="ADP-RIBOSYLGLYCOHYDROLASE-RELATED"/>
    <property type="match status" value="1"/>
</dbReference>
<feature type="binding site" evidence="1">
    <location>
        <position position="68"/>
    </location>
    <ligand>
        <name>Mg(2+)</name>
        <dbReference type="ChEBI" id="CHEBI:18420"/>
        <label>1</label>
    </ligand>
</feature>
<keyword evidence="1" id="KW-0479">Metal-binding</keyword>
<comment type="cofactor">
    <cofactor evidence="1">
        <name>Mg(2+)</name>
        <dbReference type="ChEBI" id="CHEBI:18420"/>
    </cofactor>
    <text evidence="1">Binds 2 magnesium ions per subunit.</text>
</comment>
<comment type="caution">
    <text evidence="2">The sequence shown here is derived from an EMBL/GenBank/DDBJ whole genome shotgun (WGS) entry which is preliminary data.</text>
</comment>
<dbReference type="GO" id="GO:0016787">
    <property type="term" value="F:hydrolase activity"/>
    <property type="evidence" value="ECO:0007669"/>
    <property type="project" value="UniProtKB-KW"/>
</dbReference>
<dbReference type="Gene3D" id="1.10.4080.10">
    <property type="entry name" value="ADP-ribosylation/Crystallin J1"/>
    <property type="match status" value="1"/>
</dbReference>
<reference evidence="2 3" key="1">
    <citation type="submission" date="2019-04" db="EMBL/GenBank/DDBJ databases">
        <authorList>
            <person name="Li Y."/>
            <person name="Wang J."/>
        </authorList>
    </citation>
    <scope>NUCLEOTIDE SEQUENCE [LARGE SCALE GENOMIC DNA]</scope>
    <source>
        <strain evidence="2 3">DSM 14668</strain>
    </source>
</reference>
<feature type="binding site" evidence="1">
    <location>
        <position position="67"/>
    </location>
    <ligand>
        <name>Mg(2+)</name>
        <dbReference type="ChEBI" id="CHEBI:18420"/>
        <label>1</label>
    </ligand>
</feature>
<keyword evidence="1" id="KW-0460">Magnesium</keyword>
<dbReference type="Proteomes" id="UP000309215">
    <property type="component" value="Unassembled WGS sequence"/>
</dbReference>
<dbReference type="OrthoDB" id="9806482at2"/>
<dbReference type="RefSeq" id="WP_136929055.1">
    <property type="nucleotide sequence ID" value="NZ_SSMQ01000010.1"/>
</dbReference>
<dbReference type="AlphaFoldDB" id="A0A4U1JEA1"/>
<keyword evidence="3" id="KW-1185">Reference proteome</keyword>
<dbReference type="SUPFAM" id="SSF101478">
    <property type="entry name" value="ADP-ribosylglycohydrolase"/>
    <property type="match status" value="1"/>
</dbReference>
<feature type="binding site" evidence="1">
    <location>
        <position position="294"/>
    </location>
    <ligand>
        <name>Mg(2+)</name>
        <dbReference type="ChEBI" id="CHEBI:18420"/>
        <label>1</label>
    </ligand>
</feature>
<feature type="binding site" evidence="1">
    <location>
        <position position="69"/>
    </location>
    <ligand>
        <name>Mg(2+)</name>
        <dbReference type="ChEBI" id="CHEBI:18420"/>
        <label>1</label>
    </ligand>
</feature>
<evidence type="ECO:0000313" key="3">
    <source>
        <dbReference type="Proteomes" id="UP000309215"/>
    </source>
</evidence>
<feature type="binding site" evidence="1">
    <location>
        <position position="292"/>
    </location>
    <ligand>
        <name>Mg(2+)</name>
        <dbReference type="ChEBI" id="CHEBI:18420"/>
        <label>1</label>
    </ligand>
</feature>
<dbReference type="Pfam" id="PF03747">
    <property type="entry name" value="ADP_ribosyl_GH"/>
    <property type="match status" value="1"/>
</dbReference>
<dbReference type="PANTHER" id="PTHR16222">
    <property type="entry name" value="ADP-RIBOSYLGLYCOHYDROLASE"/>
    <property type="match status" value="1"/>
</dbReference>
<evidence type="ECO:0000313" key="2">
    <source>
        <dbReference type="EMBL" id="TKD09382.1"/>
    </source>
</evidence>
<accession>A0A4U1JEA1</accession>
<dbReference type="InterPro" id="IPR005502">
    <property type="entry name" value="Ribosyl_crysJ1"/>
</dbReference>
<dbReference type="InterPro" id="IPR036705">
    <property type="entry name" value="Ribosyl_crysJ1_sf"/>
</dbReference>
<feature type="binding site" evidence="1">
    <location>
        <position position="295"/>
    </location>
    <ligand>
        <name>Mg(2+)</name>
        <dbReference type="ChEBI" id="CHEBI:18420"/>
        <label>1</label>
    </ligand>
</feature>
<organism evidence="2 3">
    <name type="scientific">Polyangium fumosum</name>
    <dbReference type="NCBI Taxonomy" id="889272"/>
    <lineage>
        <taxon>Bacteria</taxon>
        <taxon>Pseudomonadati</taxon>
        <taxon>Myxococcota</taxon>
        <taxon>Polyangia</taxon>
        <taxon>Polyangiales</taxon>
        <taxon>Polyangiaceae</taxon>
        <taxon>Polyangium</taxon>
    </lineage>
</organism>